<dbReference type="RefSeq" id="WP_334253312.1">
    <property type="nucleotide sequence ID" value="NZ_JBAKBE010000012.1"/>
</dbReference>
<gene>
    <name evidence="1" type="ORF">V6L76_17720</name>
</gene>
<evidence type="ECO:0000313" key="1">
    <source>
        <dbReference type="EMBL" id="MEH0098105.1"/>
    </source>
</evidence>
<proteinExistence type="predicted"/>
<accession>A0ABU7ZSG7</accession>
<name>A0ABU7ZSG7_9HYPH</name>
<organism evidence="1 2">
    <name type="scientific">Pannonibacter anstelovis</name>
    <dbReference type="NCBI Taxonomy" id="3121537"/>
    <lineage>
        <taxon>Bacteria</taxon>
        <taxon>Pseudomonadati</taxon>
        <taxon>Pseudomonadota</taxon>
        <taxon>Alphaproteobacteria</taxon>
        <taxon>Hyphomicrobiales</taxon>
        <taxon>Stappiaceae</taxon>
        <taxon>Pannonibacter</taxon>
    </lineage>
</organism>
<protein>
    <submittedName>
        <fullName evidence="1">Uncharacterized protein</fullName>
    </submittedName>
</protein>
<dbReference type="EMBL" id="JBAKBE010000012">
    <property type="protein sequence ID" value="MEH0098105.1"/>
    <property type="molecule type" value="Genomic_DNA"/>
</dbReference>
<comment type="caution">
    <text evidence="1">The sequence shown here is derived from an EMBL/GenBank/DDBJ whole genome shotgun (WGS) entry which is preliminary data.</text>
</comment>
<sequence>MPEQMRFAVSESSRFPPVIGMHHTKFINPRMDQIQHLSGEGTASVDFRKSPATSVISLDTYTAGHLNLVMPGQPIGSAIY</sequence>
<keyword evidence="2" id="KW-1185">Reference proteome</keyword>
<evidence type="ECO:0000313" key="2">
    <source>
        <dbReference type="Proteomes" id="UP001380822"/>
    </source>
</evidence>
<dbReference type="Proteomes" id="UP001380822">
    <property type="component" value="Unassembled WGS sequence"/>
</dbReference>
<reference evidence="1 2" key="1">
    <citation type="submission" date="2024-02" db="EMBL/GenBank/DDBJ databases">
        <title>A new putative Pannonibacter species isolated from two cases of bloodstream infections in paediatric patients.</title>
        <authorList>
            <person name="Castellana S."/>
            <person name="De Laurentiis V."/>
            <person name="Grassi M."/>
            <person name="De Leonardis F."/>
            <person name="Mosca A."/>
            <person name="De Carlo C."/>
            <person name="Sparapano E."/>
            <person name="Ronga L."/>
            <person name="Santacroce L."/>
            <person name="Chironna M."/>
            <person name="De Robertis A."/>
            <person name="Bianco A."/>
            <person name="Del Sambro L."/>
            <person name="Capozzi L."/>
            <person name="Parisi A."/>
        </authorList>
    </citation>
    <scope>NUCLEOTIDE SEQUENCE [LARGE SCALE GENOMIC DNA]</scope>
    <source>
        <strain evidence="1 2">Pt2</strain>
    </source>
</reference>